<dbReference type="SUPFAM" id="SSF55811">
    <property type="entry name" value="Nudix"/>
    <property type="match status" value="1"/>
</dbReference>
<name>A0ABN3XT10_9ACTN</name>
<dbReference type="PANTHER" id="PTHR43046:SF12">
    <property type="entry name" value="GDP-MANNOSE MANNOSYL HYDROLASE"/>
    <property type="match status" value="1"/>
</dbReference>
<keyword evidence="8" id="KW-1185">Reference proteome</keyword>
<dbReference type="PRINTS" id="PR00502">
    <property type="entry name" value="NUDIXFAMILY"/>
</dbReference>
<evidence type="ECO:0000256" key="1">
    <source>
        <dbReference type="ARBA" id="ARBA00001946"/>
    </source>
</evidence>
<evidence type="ECO:0000256" key="2">
    <source>
        <dbReference type="ARBA" id="ARBA00005582"/>
    </source>
</evidence>
<reference evidence="7 8" key="1">
    <citation type="journal article" date="2019" name="Int. J. Syst. Evol. Microbiol.">
        <title>The Global Catalogue of Microorganisms (GCM) 10K type strain sequencing project: providing services to taxonomists for standard genome sequencing and annotation.</title>
        <authorList>
            <consortium name="The Broad Institute Genomics Platform"/>
            <consortium name="The Broad Institute Genome Sequencing Center for Infectious Disease"/>
            <person name="Wu L."/>
            <person name="Ma J."/>
        </authorList>
    </citation>
    <scope>NUCLEOTIDE SEQUENCE [LARGE SCALE GENOMIC DNA]</scope>
    <source>
        <strain evidence="7 8">JCM 3106</strain>
    </source>
</reference>
<feature type="domain" description="Nudix hydrolase" evidence="6">
    <location>
        <begin position="11"/>
        <end position="143"/>
    </location>
</feature>
<dbReference type="CDD" id="cd18876">
    <property type="entry name" value="NUDIX_Hydrolase"/>
    <property type="match status" value="1"/>
</dbReference>
<comment type="caution">
    <text evidence="7">The sequence shown here is derived from an EMBL/GenBank/DDBJ whole genome shotgun (WGS) entry which is preliminary data.</text>
</comment>
<comment type="similarity">
    <text evidence="2 5">Belongs to the Nudix hydrolase family.</text>
</comment>
<evidence type="ECO:0000313" key="8">
    <source>
        <dbReference type="Proteomes" id="UP001499930"/>
    </source>
</evidence>
<keyword evidence="3 5" id="KW-0378">Hydrolase</keyword>
<dbReference type="RefSeq" id="WP_344889785.1">
    <property type="nucleotide sequence ID" value="NZ_BAAAWD010000006.1"/>
</dbReference>
<dbReference type="PANTHER" id="PTHR43046">
    <property type="entry name" value="GDP-MANNOSE MANNOSYL HYDROLASE"/>
    <property type="match status" value="1"/>
</dbReference>
<dbReference type="Pfam" id="PF00293">
    <property type="entry name" value="NUDIX"/>
    <property type="match status" value="1"/>
</dbReference>
<evidence type="ECO:0000256" key="3">
    <source>
        <dbReference type="ARBA" id="ARBA00022801"/>
    </source>
</evidence>
<dbReference type="PROSITE" id="PS51462">
    <property type="entry name" value="NUDIX"/>
    <property type="match status" value="1"/>
</dbReference>
<dbReference type="InterPro" id="IPR020084">
    <property type="entry name" value="NUDIX_hydrolase_CS"/>
</dbReference>
<organism evidence="7 8">
    <name type="scientific">Streptosporangium longisporum</name>
    <dbReference type="NCBI Taxonomy" id="46187"/>
    <lineage>
        <taxon>Bacteria</taxon>
        <taxon>Bacillati</taxon>
        <taxon>Actinomycetota</taxon>
        <taxon>Actinomycetes</taxon>
        <taxon>Streptosporangiales</taxon>
        <taxon>Streptosporangiaceae</taxon>
        <taxon>Streptosporangium</taxon>
    </lineage>
</organism>
<evidence type="ECO:0000313" key="7">
    <source>
        <dbReference type="EMBL" id="GAA2994161.1"/>
    </source>
</evidence>
<evidence type="ECO:0000256" key="5">
    <source>
        <dbReference type="RuleBase" id="RU003476"/>
    </source>
</evidence>
<keyword evidence="4" id="KW-0460">Magnesium</keyword>
<sequence>MSVEDYFRDLARHPSAAALFITDEADRVLLVRPTYKEGWEFPGGTVEEGETPWEAATREAVEELGLTLPLPVPVLLCADWMRPRAGRPGGFRVLFDGGVLDERGRAAIRLPPEELSEWRMVDAADADAFLPPARAHRLRACLSARRTGRTAYLQDGVPLTGSGPYG</sequence>
<dbReference type="InterPro" id="IPR015797">
    <property type="entry name" value="NUDIX_hydrolase-like_dom_sf"/>
</dbReference>
<dbReference type="InterPro" id="IPR000086">
    <property type="entry name" value="NUDIX_hydrolase_dom"/>
</dbReference>
<dbReference type="Proteomes" id="UP001499930">
    <property type="component" value="Unassembled WGS sequence"/>
</dbReference>
<dbReference type="Gene3D" id="3.90.79.10">
    <property type="entry name" value="Nucleoside Triphosphate Pyrophosphohydrolase"/>
    <property type="match status" value="1"/>
</dbReference>
<gene>
    <name evidence="7" type="ORF">GCM10017559_13110</name>
</gene>
<accession>A0ABN3XT10</accession>
<proteinExistence type="inferred from homology"/>
<dbReference type="PROSITE" id="PS00893">
    <property type="entry name" value="NUDIX_BOX"/>
    <property type="match status" value="1"/>
</dbReference>
<protein>
    <recommendedName>
        <fullName evidence="6">Nudix hydrolase domain-containing protein</fullName>
    </recommendedName>
</protein>
<comment type="cofactor">
    <cofactor evidence="1">
        <name>Mg(2+)</name>
        <dbReference type="ChEBI" id="CHEBI:18420"/>
    </cofactor>
</comment>
<dbReference type="InterPro" id="IPR020476">
    <property type="entry name" value="Nudix_hydrolase"/>
</dbReference>
<dbReference type="EMBL" id="BAAAWD010000006">
    <property type="protein sequence ID" value="GAA2994161.1"/>
    <property type="molecule type" value="Genomic_DNA"/>
</dbReference>
<evidence type="ECO:0000256" key="4">
    <source>
        <dbReference type="ARBA" id="ARBA00022842"/>
    </source>
</evidence>
<evidence type="ECO:0000259" key="6">
    <source>
        <dbReference type="PROSITE" id="PS51462"/>
    </source>
</evidence>